<name>A0AAV4Z536_9HYPH</name>
<dbReference type="EMBL" id="BPQF01000007">
    <property type="protein sequence ID" value="GJD38717.1"/>
    <property type="molecule type" value="Genomic_DNA"/>
</dbReference>
<protein>
    <recommendedName>
        <fullName evidence="4">Surface antigen domain-containing protein</fullName>
    </recommendedName>
</protein>
<organism evidence="2 3">
    <name type="scientific">Methylobacterium bullatum</name>
    <dbReference type="NCBI Taxonomy" id="570505"/>
    <lineage>
        <taxon>Bacteria</taxon>
        <taxon>Pseudomonadati</taxon>
        <taxon>Pseudomonadota</taxon>
        <taxon>Alphaproteobacteria</taxon>
        <taxon>Hyphomicrobiales</taxon>
        <taxon>Methylobacteriaceae</taxon>
        <taxon>Methylobacterium</taxon>
    </lineage>
</organism>
<evidence type="ECO:0008006" key="4">
    <source>
        <dbReference type="Google" id="ProtNLM"/>
    </source>
</evidence>
<feature type="signal peptide" evidence="1">
    <location>
        <begin position="1"/>
        <end position="23"/>
    </location>
</feature>
<sequence length="141" mass="14496">MNKTLFAGALILALSVMANSAQAQSVLTATVNNNTPVSVDFSSPSGCIGTNGFSSIGNGGSQTSTIQSPYSTSNGCSIRYTRSGNLRYCNWNATRTRSSASGRWSYPTVNTSSNGSGVTCSSSITSVGFNGNWSVSPTIAP</sequence>
<proteinExistence type="predicted"/>
<feature type="chain" id="PRO_5043910161" description="Surface antigen domain-containing protein" evidence="1">
    <location>
        <begin position="24"/>
        <end position="141"/>
    </location>
</feature>
<keyword evidence="1" id="KW-0732">Signal</keyword>
<dbReference type="Proteomes" id="UP001055307">
    <property type="component" value="Unassembled WGS sequence"/>
</dbReference>
<accession>A0AAV4Z536</accession>
<dbReference type="AlphaFoldDB" id="A0AAV4Z536"/>
<reference evidence="2" key="2">
    <citation type="submission" date="2021-08" db="EMBL/GenBank/DDBJ databases">
        <authorList>
            <person name="Tani A."/>
            <person name="Ola A."/>
            <person name="Ogura Y."/>
            <person name="Katsura K."/>
            <person name="Hayashi T."/>
        </authorList>
    </citation>
    <scope>NUCLEOTIDE SEQUENCE</scope>
    <source>
        <strain evidence="2">DSM 21893</strain>
    </source>
</reference>
<dbReference type="RefSeq" id="WP_238253806.1">
    <property type="nucleotide sequence ID" value="NZ_BPQF01000007.1"/>
</dbReference>
<gene>
    <name evidence="2" type="ORF">OICFNHDK_1167</name>
</gene>
<comment type="caution">
    <text evidence="2">The sequence shown here is derived from an EMBL/GenBank/DDBJ whole genome shotgun (WGS) entry which is preliminary data.</text>
</comment>
<reference evidence="2" key="1">
    <citation type="journal article" date="2016" name="Front. Microbiol.">
        <title>Genome Sequence of the Piezophilic, Mesophilic Sulfate-Reducing Bacterium Desulfovibrio indicus J2T.</title>
        <authorList>
            <person name="Cao J."/>
            <person name="Maignien L."/>
            <person name="Shao Z."/>
            <person name="Alain K."/>
            <person name="Jebbar M."/>
        </authorList>
    </citation>
    <scope>NUCLEOTIDE SEQUENCE</scope>
    <source>
        <strain evidence="2">DSM 21893</strain>
    </source>
</reference>
<evidence type="ECO:0000313" key="2">
    <source>
        <dbReference type="EMBL" id="GJD38717.1"/>
    </source>
</evidence>
<evidence type="ECO:0000313" key="3">
    <source>
        <dbReference type="Proteomes" id="UP001055307"/>
    </source>
</evidence>
<keyword evidence="3" id="KW-1185">Reference proteome</keyword>
<evidence type="ECO:0000256" key="1">
    <source>
        <dbReference type="SAM" id="SignalP"/>
    </source>
</evidence>